<dbReference type="Proteomes" id="UP001056778">
    <property type="component" value="Chromosome 3"/>
</dbReference>
<gene>
    <name evidence="1" type="ORF">MML48_3g00001016</name>
</gene>
<evidence type="ECO:0000313" key="2">
    <source>
        <dbReference type="Proteomes" id="UP001056778"/>
    </source>
</evidence>
<reference evidence="1" key="1">
    <citation type="submission" date="2022-04" db="EMBL/GenBank/DDBJ databases">
        <title>Chromosome-scale genome assembly of Holotrichia oblita Faldermann.</title>
        <authorList>
            <person name="Rongchong L."/>
        </authorList>
    </citation>
    <scope>NUCLEOTIDE SEQUENCE</scope>
    <source>
        <strain evidence="1">81SQS9</strain>
    </source>
</reference>
<protein>
    <submittedName>
        <fullName evidence="1">Uncharacterized protein</fullName>
    </submittedName>
</protein>
<organism evidence="1 2">
    <name type="scientific">Holotrichia oblita</name>
    <name type="common">Chafer beetle</name>
    <dbReference type="NCBI Taxonomy" id="644536"/>
    <lineage>
        <taxon>Eukaryota</taxon>
        <taxon>Metazoa</taxon>
        <taxon>Ecdysozoa</taxon>
        <taxon>Arthropoda</taxon>
        <taxon>Hexapoda</taxon>
        <taxon>Insecta</taxon>
        <taxon>Pterygota</taxon>
        <taxon>Neoptera</taxon>
        <taxon>Endopterygota</taxon>
        <taxon>Coleoptera</taxon>
        <taxon>Polyphaga</taxon>
        <taxon>Scarabaeiformia</taxon>
        <taxon>Scarabaeidae</taxon>
        <taxon>Melolonthinae</taxon>
        <taxon>Holotrichia</taxon>
    </lineage>
</organism>
<dbReference type="EMBL" id="CM043017">
    <property type="protein sequence ID" value="KAI4466260.1"/>
    <property type="molecule type" value="Genomic_DNA"/>
</dbReference>
<sequence length="173" mass="19994">MNFSREELINMIFVLGESNKNVLLAKRLYHQEFPDRQPRTEAFEILLERFGRTGSMNNEKSNRTNTVLTDENEFDVLLSITENSHISTREMSRDLDISDRIPPALRIEESNVESFDENPVTEDTNDMPSVTNQSSDIVELDGVSNMKLTTYQQAIDMVKQLKNSVKIEEMQPY</sequence>
<keyword evidence="2" id="KW-1185">Reference proteome</keyword>
<comment type="caution">
    <text evidence="1">The sequence shown here is derived from an EMBL/GenBank/DDBJ whole genome shotgun (WGS) entry which is preliminary data.</text>
</comment>
<proteinExistence type="predicted"/>
<accession>A0ACB9THH7</accession>
<name>A0ACB9THH7_HOLOL</name>
<evidence type="ECO:0000313" key="1">
    <source>
        <dbReference type="EMBL" id="KAI4466260.1"/>
    </source>
</evidence>